<evidence type="ECO:0000313" key="4">
    <source>
        <dbReference type="Proteomes" id="UP000784919"/>
    </source>
</evidence>
<comment type="caution">
    <text evidence="2">The sequence shown here is derived from an EMBL/GenBank/DDBJ whole genome shotgun (WGS) entry which is preliminary data.</text>
</comment>
<dbReference type="EMBL" id="SRPR01000503">
    <property type="protein sequence ID" value="KAG5952500.1"/>
    <property type="molecule type" value="Genomic_DNA"/>
</dbReference>
<evidence type="ECO:0000313" key="3">
    <source>
        <dbReference type="Proteomes" id="UP000742024"/>
    </source>
</evidence>
<dbReference type="Proteomes" id="UP000784919">
    <property type="component" value="Unassembled WGS sequence"/>
</dbReference>
<name>A0A9P7MML7_9HYPO</name>
<sequence>MSSTMSPTTSPITDDSLHVDHFDSKTGLGYFNEMLPPVEASSRLTKDVNASMKNTRHGGWGGKAGRAVG</sequence>
<reference evidence="2 3" key="1">
    <citation type="journal article" date="2020" name="bioRxiv">
        <title>Whole genome comparisons of ergot fungi reveals the divergence and evolution of species within the genus Claviceps are the result of varying mechanisms driving genome evolution and host range expansion.</title>
        <authorList>
            <person name="Wyka S.A."/>
            <person name="Mondo S.J."/>
            <person name="Liu M."/>
            <person name="Dettman J."/>
            <person name="Nalam V."/>
            <person name="Broders K.D."/>
        </authorList>
    </citation>
    <scope>NUCLEOTIDE SEQUENCE</scope>
    <source>
        <strain evidence="2">CCC 1102</strain>
        <strain evidence="1 3">LM583</strain>
    </source>
</reference>
<dbReference type="Proteomes" id="UP000742024">
    <property type="component" value="Unassembled WGS sequence"/>
</dbReference>
<protein>
    <submittedName>
        <fullName evidence="2">Uncharacterized protein</fullName>
    </submittedName>
</protein>
<organism evidence="2 4">
    <name type="scientific">Claviceps arundinis</name>
    <dbReference type="NCBI Taxonomy" id="1623583"/>
    <lineage>
        <taxon>Eukaryota</taxon>
        <taxon>Fungi</taxon>
        <taxon>Dikarya</taxon>
        <taxon>Ascomycota</taxon>
        <taxon>Pezizomycotina</taxon>
        <taxon>Sordariomycetes</taxon>
        <taxon>Hypocreomycetidae</taxon>
        <taxon>Hypocreales</taxon>
        <taxon>Clavicipitaceae</taxon>
        <taxon>Claviceps</taxon>
    </lineage>
</organism>
<keyword evidence="3" id="KW-1185">Reference proteome</keyword>
<gene>
    <name evidence="2" type="ORF">E4U56_005249</name>
    <name evidence="1" type="ORF">E4U57_006099</name>
</gene>
<accession>A0A9P7MML7</accession>
<proteinExistence type="predicted"/>
<evidence type="ECO:0000313" key="1">
    <source>
        <dbReference type="EMBL" id="KAG5952500.1"/>
    </source>
</evidence>
<evidence type="ECO:0000313" key="2">
    <source>
        <dbReference type="EMBL" id="KAG5958914.1"/>
    </source>
</evidence>
<dbReference type="OrthoDB" id="10367302at2759"/>
<dbReference type="AlphaFoldDB" id="A0A9P7MML7"/>
<dbReference type="EMBL" id="SRPS01000363">
    <property type="protein sequence ID" value="KAG5958914.1"/>
    <property type="molecule type" value="Genomic_DNA"/>
</dbReference>